<dbReference type="AlphaFoldDB" id="G4T9E9"/>
<comment type="caution">
    <text evidence="11">The sequence shown here is derived from an EMBL/GenBank/DDBJ whole genome shotgun (WGS) entry which is preliminary data.</text>
</comment>
<evidence type="ECO:0000256" key="2">
    <source>
        <dbReference type="ARBA" id="ARBA00012423"/>
    </source>
</evidence>
<dbReference type="OrthoDB" id="10263094at2759"/>
<dbReference type="InParanoid" id="G4T9E9"/>
<dbReference type="PROSITE" id="PS51257">
    <property type="entry name" value="PROKAR_LIPOPROTEIN"/>
    <property type="match status" value="1"/>
</dbReference>
<proteinExistence type="inferred from homology"/>
<dbReference type="FunFam" id="3.40.50.1820:FF:000107">
    <property type="entry name" value="Palmitoyl-protein thioesterase 1"/>
    <property type="match status" value="1"/>
</dbReference>
<feature type="region of interest" description="Disordered" evidence="9">
    <location>
        <begin position="27"/>
        <end position="56"/>
    </location>
</feature>
<dbReference type="HOGENOM" id="CLU_050129_0_1_1"/>
<sequence length="371" mass="41548">MRIFGLPAPLVALFMSCASGIAAPRNSTLEEEHNTQIKASHDNKPPVPPNPPPLPPPRPLVIWHGLGDQYASAGMLEFIELIKEMHEGIFIYSARISDEPNADQKAGWFGNVNEQVAQVAEQIAAIPELEGGFDAIGFSQGGQFLRAYVERFNSPPVRNLITFGSQHMGISDLPGCKPTDWLCRAARAAAASGVYSPWAQKNLVQAQYFRDHRHIGSYLHSSTFLADINNEIPEEDDDEDEEPRIRNLTYAFNLASLDNFVMALFDQDQTVVPKESAWFGSYALPTDDDNDVDKGAIIPMRKQRLYKEDWIGLRTLDEADKLFLIVCQGEHMRLTDECWRPIVARWVGSIDMDKVTEASVPQIPSLLIQDW</sequence>
<evidence type="ECO:0000256" key="5">
    <source>
        <dbReference type="ARBA" id="ARBA00022801"/>
    </source>
</evidence>
<dbReference type="SUPFAM" id="SSF53474">
    <property type="entry name" value="alpha/beta-Hydrolases"/>
    <property type="match status" value="1"/>
</dbReference>
<dbReference type="GO" id="GO:0008474">
    <property type="term" value="F:palmitoyl-(protein) hydrolase activity"/>
    <property type="evidence" value="ECO:0007669"/>
    <property type="project" value="UniProtKB-EC"/>
</dbReference>
<keyword evidence="12" id="KW-1185">Reference proteome</keyword>
<evidence type="ECO:0000313" key="12">
    <source>
        <dbReference type="Proteomes" id="UP000007148"/>
    </source>
</evidence>
<protein>
    <recommendedName>
        <fullName evidence="3">Palmitoyl-protein thioesterase 1</fullName>
        <ecNumber evidence="2">3.1.2.22</ecNumber>
    </recommendedName>
    <alternativeName>
        <fullName evidence="8">Palmitoyl-protein hydrolase 1</fullName>
    </alternativeName>
</protein>
<dbReference type="EC" id="3.1.2.22" evidence="2"/>
<evidence type="ECO:0000256" key="1">
    <source>
        <dbReference type="ARBA" id="ARBA00010758"/>
    </source>
</evidence>
<feature type="compositionally biased region" description="Basic and acidic residues" evidence="9">
    <location>
        <begin position="28"/>
        <end position="44"/>
    </location>
</feature>
<evidence type="ECO:0000256" key="3">
    <source>
        <dbReference type="ARBA" id="ARBA00014212"/>
    </source>
</evidence>
<keyword evidence="7" id="KW-0325">Glycoprotein</keyword>
<keyword evidence="4 10" id="KW-0732">Signal</keyword>
<feature type="chain" id="PRO_5003468589" description="Palmitoyl-protein thioesterase 1" evidence="10">
    <location>
        <begin position="23"/>
        <end position="371"/>
    </location>
</feature>
<feature type="compositionally biased region" description="Pro residues" evidence="9">
    <location>
        <begin position="45"/>
        <end position="56"/>
    </location>
</feature>
<name>G4T9E9_SERID</name>
<gene>
    <name evidence="11" type="ORF">PIIN_01794</name>
</gene>
<dbReference type="PRINTS" id="PR00414">
    <property type="entry name" value="PPTHIESTRASE"/>
</dbReference>
<evidence type="ECO:0000256" key="6">
    <source>
        <dbReference type="ARBA" id="ARBA00023157"/>
    </source>
</evidence>
<dbReference type="Pfam" id="PF02089">
    <property type="entry name" value="Palm_thioest"/>
    <property type="match status" value="1"/>
</dbReference>
<keyword evidence="6" id="KW-1015">Disulfide bond</keyword>
<reference evidence="11 12" key="1">
    <citation type="journal article" date="2011" name="PLoS Pathog.">
        <title>Endophytic Life Strategies Decoded by Genome and Transcriptome Analyses of the Mutualistic Root Symbiont Piriformospora indica.</title>
        <authorList>
            <person name="Zuccaro A."/>
            <person name="Lahrmann U."/>
            <person name="Guldener U."/>
            <person name="Langen G."/>
            <person name="Pfiffi S."/>
            <person name="Biedenkopf D."/>
            <person name="Wong P."/>
            <person name="Samans B."/>
            <person name="Grimm C."/>
            <person name="Basiewicz M."/>
            <person name="Murat C."/>
            <person name="Martin F."/>
            <person name="Kogel K.H."/>
        </authorList>
    </citation>
    <scope>NUCLEOTIDE SEQUENCE [LARGE SCALE GENOMIC DNA]</scope>
    <source>
        <strain evidence="11 12">DSM 11827</strain>
    </source>
</reference>
<evidence type="ECO:0000313" key="11">
    <source>
        <dbReference type="EMBL" id="CCA67925.1"/>
    </source>
</evidence>
<dbReference type="STRING" id="1109443.G4T9E9"/>
<dbReference type="PANTHER" id="PTHR11247:SF8">
    <property type="entry name" value="PALMITOYL-PROTEIN THIOESTERASE 1"/>
    <property type="match status" value="1"/>
</dbReference>
<evidence type="ECO:0000256" key="7">
    <source>
        <dbReference type="ARBA" id="ARBA00023180"/>
    </source>
</evidence>
<dbReference type="PANTHER" id="PTHR11247">
    <property type="entry name" value="PALMITOYL-PROTEIN THIOESTERASE/DOLICHYLDIPHOSPHATASE 1"/>
    <property type="match status" value="1"/>
</dbReference>
<evidence type="ECO:0000256" key="9">
    <source>
        <dbReference type="SAM" id="MobiDB-lite"/>
    </source>
</evidence>
<dbReference type="InterPro" id="IPR002472">
    <property type="entry name" value="Palm_thioest"/>
</dbReference>
<accession>G4T9E9</accession>
<feature type="signal peptide" evidence="10">
    <location>
        <begin position="1"/>
        <end position="22"/>
    </location>
</feature>
<organism evidence="11 12">
    <name type="scientific">Serendipita indica (strain DSM 11827)</name>
    <name type="common">Root endophyte fungus</name>
    <name type="synonym">Piriformospora indica</name>
    <dbReference type="NCBI Taxonomy" id="1109443"/>
    <lineage>
        <taxon>Eukaryota</taxon>
        <taxon>Fungi</taxon>
        <taxon>Dikarya</taxon>
        <taxon>Basidiomycota</taxon>
        <taxon>Agaricomycotina</taxon>
        <taxon>Agaricomycetes</taxon>
        <taxon>Sebacinales</taxon>
        <taxon>Serendipitaceae</taxon>
        <taxon>Serendipita</taxon>
    </lineage>
</organism>
<dbReference type="OMA" id="KFVMVMF"/>
<evidence type="ECO:0000256" key="8">
    <source>
        <dbReference type="ARBA" id="ARBA00031934"/>
    </source>
</evidence>
<evidence type="ECO:0000256" key="10">
    <source>
        <dbReference type="SAM" id="SignalP"/>
    </source>
</evidence>
<dbReference type="eggNOG" id="KOG2541">
    <property type="taxonomic scope" value="Eukaryota"/>
</dbReference>
<evidence type="ECO:0000256" key="4">
    <source>
        <dbReference type="ARBA" id="ARBA00022729"/>
    </source>
</evidence>
<comment type="similarity">
    <text evidence="1">Belongs to the palmitoyl-protein thioesterase family.</text>
</comment>
<dbReference type="InterPro" id="IPR029058">
    <property type="entry name" value="AB_hydrolase_fold"/>
</dbReference>
<dbReference type="Gene3D" id="3.40.50.1820">
    <property type="entry name" value="alpha/beta hydrolase"/>
    <property type="match status" value="1"/>
</dbReference>
<keyword evidence="5" id="KW-0378">Hydrolase</keyword>
<dbReference type="EMBL" id="CAFZ01000022">
    <property type="protein sequence ID" value="CCA67925.1"/>
    <property type="molecule type" value="Genomic_DNA"/>
</dbReference>
<dbReference type="Proteomes" id="UP000007148">
    <property type="component" value="Unassembled WGS sequence"/>
</dbReference>